<reference evidence="1 2" key="1">
    <citation type="submission" date="2016-11" db="EMBL/GenBank/DDBJ databases">
        <title>The macronuclear genome of Stentor coeruleus: a giant cell with tiny introns.</title>
        <authorList>
            <person name="Slabodnick M."/>
            <person name="Ruby J.G."/>
            <person name="Reiff S.B."/>
            <person name="Swart E.C."/>
            <person name="Gosai S."/>
            <person name="Prabakaran S."/>
            <person name="Witkowska E."/>
            <person name="Larue G.E."/>
            <person name="Fisher S."/>
            <person name="Freeman R.M."/>
            <person name="Gunawardena J."/>
            <person name="Chu W."/>
            <person name="Stover N.A."/>
            <person name="Gregory B.D."/>
            <person name="Nowacki M."/>
            <person name="Derisi J."/>
            <person name="Roy S.W."/>
            <person name="Marshall W.F."/>
            <person name="Sood P."/>
        </authorList>
    </citation>
    <scope>NUCLEOTIDE SEQUENCE [LARGE SCALE GENOMIC DNA]</scope>
    <source>
        <strain evidence="1">WM001</strain>
    </source>
</reference>
<protein>
    <recommendedName>
        <fullName evidence="3">SET domain-containing protein</fullName>
    </recommendedName>
</protein>
<organism evidence="1 2">
    <name type="scientific">Stentor coeruleus</name>
    <dbReference type="NCBI Taxonomy" id="5963"/>
    <lineage>
        <taxon>Eukaryota</taxon>
        <taxon>Sar</taxon>
        <taxon>Alveolata</taxon>
        <taxon>Ciliophora</taxon>
        <taxon>Postciliodesmatophora</taxon>
        <taxon>Heterotrichea</taxon>
        <taxon>Heterotrichida</taxon>
        <taxon>Stentoridae</taxon>
        <taxon>Stentor</taxon>
    </lineage>
</organism>
<evidence type="ECO:0000313" key="1">
    <source>
        <dbReference type="EMBL" id="OMJ89460.1"/>
    </source>
</evidence>
<sequence length="412" mass="47685">MKSIGKVPINLHVPWAPLRFKANFPLFYSDCVTSSKFIPKFSEILQMEERIFGKELGVFDPMKASFLNDIFEYAGAINPNIPDFVDRLRLSYQLSHILRDGASRLHDYVESLPVQGEKYPIYWKNVKSTSLVPLRQSIANDFFLYRNSYDKIFDLEKKVLSNMSFEEYVWMNSIVNDRSIKLSSSLELVPIFDSFPHSFTANTTATKDGKFISVMSIEDIPEGTPLTRDYGHLDNYAFFIKHGQVLENNPYHFMPFNIDMLPEWEIIVDKLGLSNTQILNRRGNSSGYSMNTLKREIFKKHSQNGIIGMGLNYKPPAYDSEKTLRIVFLNESDMDEMGIKEYSQAVELDFDKMLTQRNERNVRVVMFKCADMVCEILRQGFVGEEPNGEKMEEVDKKIAQSHLDYYKNLISS</sequence>
<dbReference type="OrthoDB" id="310708at2759"/>
<dbReference type="CDD" id="cd10527">
    <property type="entry name" value="SET_LSMT"/>
    <property type="match status" value="1"/>
</dbReference>
<dbReference type="InterPro" id="IPR050600">
    <property type="entry name" value="SETD3_SETD6_MTase"/>
</dbReference>
<dbReference type="Proteomes" id="UP000187209">
    <property type="component" value="Unassembled WGS sequence"/>
</dbReference>
<evidence type="ECO:0008006" key="3">
    <source>
        <dbReference type="Google" id="ProtNLM"/>
    </source>
</evidence>
<dbReference type="InterPro" id="IPR046341">
    <property type="entry name" value="SET_dom_sf"/>
</dbReference>
<dbReference type="Gene3D" id="3.90.1410.10">
    <property type="entry name" value="set domain protein methyltransferase, domain 1"/>
    <property type="match status" value="1"/>
</dbReference>
<gene>
    <name evidence="1" type="ORF">SteCoe_8356</name>
</gene>
<accession>A0A1R2CKJ2</accession>
<dbReference type="EMBL" id="MPUH01000125">
    <property type="protein sequence ID" value="OMJ89460.1"/>
    <property type="molecule type" value="Genomic_DNA"/>
</dbReference>
<proteinExistence type="predicted"/>
<comment type="caution">
    <text evidence="1">The sequence shown here is derived from an EMBL/GenBank/DDBJ whole genome shotgun (WGS) entry which is preliminary data.</text>
</comment>
<evidence type="ECO:0000313" key="2">
    <source>
        <dbReference type="Proteomes" id="UP000187209"/>
    </source>
</evidence>
<keyword evidence="2" id="KW-1185">Reference proteome</keyword>
<dbReference type="PANTHER" id="PTHR13271">
    <property type="entry name" value="UNCHARACTERIZED PUTATIVE METHYLTRANSFERASE"/>
    <property type="match status" value="1"/>
</dbReference>
<dbReference type="GO" id="GO:0016279">
    <property type="term" value="F:protein-lysine N-methyltransferase activity"/>
    <property type="evidence" value="ECO:0007669"/>
    <property type="project" value="TreeGrafter"/>
</dbReference>
<name>A0A1R2CKJ2_9CILI</name>
<dbReference type="SUPFAM" id="SSF82199">
    <property type="entry name" value="SET domain"/>
    <property type="match status" value="1"/>
</dbReference>
<dbReference type="AlphaFoldDB" id="A0A1R2CKJ2"/>